<dbReference type="PANTHER" id="PTHR23413:SF1">
    <property type="entry name" value="RIBOSOMAL PROTEIN L32"/>
    <property type="match status" value="1"/>
</dbReference>
<keyword evidence="3" id="KW-0687">Ribonucleoprotein</keyword>
<protein>
    <submittedName>
        <fullName evidence="4">50S ribosomal protein L32</fullName>
    </submittedName>
</protein>
<dbReference type="Pfam" id="PF01655">
    <property type="entry name" value="Ribosomal_L32e"/>
    <property type="match status" value="1"/>
</dbReference>
<gene>
    <name evidence="4" type="ORF">H696_04201</name>
</gene>
<name>A0A058Z5H0_FONAL</name>
<dbReference type="GeneID" id="20528926"/>
<keyword evidence="5" id="KW-1185">Reference proteome</keyword>
<dbReference type="PANTHER" id="PTHR23413">
    <property type="entry name" value="60S RIBOSOMAL PROTEIN L32 AND DNA-DIRECTED RNA POLYMERASE II, SUBUNIT N"/>
    <property type="match status" value="1"/>
</dbReference>
<evidence type="ECO:0000256" key="1">
    <source>
        <dbReference type="ARBA" id="ARBA00008431"/>
    </source>
</evidence>
<dbReference type="OMA" id="HPSGYEE"/>
<sequence length="136" mass="15692">MVAATVPHKKIVKKHSKPFYRYHWHRYNRLGRQETWRKDRGIDSRMRRRFKGMAPQVSIGFGSDKATKFLRPDGYKTFVVNNVKDLDILIMSNHTYAAEVAHNVSAAKRVGIVERAKELGIKVTNPNARVRSEESA</sequence>
<comment type="similarity">
    <text evidence="1">Belongs to the eukaryotic ribosomal protein eL32 family.</text>
</comment>
<dbReference type="GO" id="GO:0003735">
    <property type="term" value="F:structural constituent of ribosome"/>
    <property type="evidence" value="ECO:0007669"/>
    <property type="project" value="InterPro"/>
</dbReference>
<dbReference type="SUPFAM" id="SSF52042">
    <property type="entry name" value="Ribosomal protein L32e"/>
    <property type="match status" value="1"/>
</dbReference>
<dbReference type="eggNOG" id="KOG0878">
    <property type="taxonomic scope" value="Eukaryota"/>
</dbReference>
<dbReference type="SMART" id="SM01393">
    <property type="entry name" value="Ribosomal_L32e"/>
    <property type="match status" value="1"/>
</dbReference>
<dbReference type="EMBL" id="KB932207">
    <property type="protein sequence ID" value="KCV68782.1"/>
    <property type="molecule type" value="Genomic_DNA"/>
</dbReference>
<keyword evidence="2 4" id="KW-0689">Ribosomal protein</keyword>
<organism evidence="4">
    <name type="scientific">Fonticula alba</name>
    <name type="common">Slime mold</name>
    <dbReference type="NCBI Taxonomy" id="691883"/>
    <lineage>
        <taxon>Eukaryota</taxon>
        <taxon>Rotosphaerida</taxon>
        <taxon>Fonticulaceae</taxon>
        <taxon>Fonticula</taxon>
    </lineage>
</organism>
<accession>A0A058Z5H0</accession>
<evidence type="ECO:0000256" key="2">
    <source>
        <dbReference type="ARBA" id="ARBA00022980"/>
    </source>
</evidence>
<dbReference type="GO" id="GO:0006412">
    <property type="term" value="P:translation"/>
    <property type="evidence" value="ECO:0007669"/>
    <property type="project" value="InterPro"/>
</dbReference>
<dbReference type="AlphaFoldDB" id="A0A058Z5H0"/>
<dbReference type="CDD" id="cd00513">
    <property type="entry name" value="Ribosomal_L32_L32e"/>
    <property type="match status" value="1"/>
</dbReference>
<evidence type="ECO:0000256" key="3">
    <source>
        <dbReference type="ARBA" id="ARBA00023274"/>
    </source>
</evidence>
<dbReference type="RefSeq" id="XP_009496353.1">
    <property type="nucleotide sequence ID" value="XM_009498078.1"/>
</dbReference>
<dbReference type="OrthoDB" id="268693at2759"/>
<proteinExistence type="inferred from homology"/>
<dbReference type="InterPro" id="IPR018263">
    <property type="entry name" value="Ribosomal_eL32_CS"/>
</dbReference>
<evidence type="ECO:0000313" key="4">
    <source>
        <dbReference type="EMBL" id="KCV68782.1"/>
    </source>
</evidence>
<dbReference type="GO" id="GO:0022625">
    <property type="term" value="C:cytosolic large ribosomal subunit"/>
    <property type="evidence" value="ECO:0007669"/>
    <property type="project" value="TreeGrafter"/>
</dbReference>
<reference evidence="4" key="1">
    <citation type="submission" date="2013-04" db="EMBL/GenBank/DDBJ databases">
        <title>The Genome Sequence of Fonticula alba ATCC 38817.</title>
        <authorList>
            <consortium name="The Broad Institute Genomics Platform"/>
            <person name="Russ C."/>
            <person name="Cuomo C."/>
            <person name="Burger G."/>
            <person name="Gray M.W."/>
            <person name="Holland P.W.H."/>
            <person name="King N."/>
            <person name="Lang F.B.F."/>
            <person name="Roger A.J."/>
            <person name="Ruiz-Trillo I."/>
            <person name="Brown M."/>
            <person name="Walker B."/>
            <person name="Young S."/>
            <person name="Zeng Q."/>
            <person name="Gargeya S."/>
            <person name="Fitzgerald M."/>
            <person name="Haas B."/>
            <person name="Abouelleil A."/>
            <person name="Allen A.W."/>
            <person name="Alvarado L."/>
            <person name="Arachchi H.M."/>
            <person name="Berlin A.M."/>
            <person name="Chapman S.B."/>
            <person name="Gainer-Dewar J."/>
            <person name="Goldberg J."/>
            <person name="Griggs A."/>
            <person name="Gujja S."/>
            <person name="Hansen M."/>
            <person name="Howarth C."/>
            <person name="Imamovic A."/>
            <person name="Ireland A."/>
            <person name="Larimer J."/>
            <person name="McCowan C."/>
            <person name="Murphy C."/>
            <person name="Pearson M."/>
            <person name="Poon T.W."/>
            <person name="Priest M."/>
            <person name="Roberts A."/>
            <person name="Saif S."/>
            <person name="Shea T."/>
            <person name="Sisk P."/>
            <person name="Sykes S."/>
            <person name="Wortman J."/>
            <person name="Nusbaum C."/>
            <person name="Birren B."/>
        </authorList>
    </citation>
    <scope>NUCLEOTIDE SEQUENCE [LARGE SCALE GENOMIC DNA]</scope>
    <source>
        <strain evidence="4">ATCC 38817</strain>
    </source>
</reference>
<dbReference type="PROSITE" id="PS00580">
    <property type="entry name" value="RIBOSOMAL_L32E"/>
    <property type="match status" value="1"/>
</dbReference>
<dbReference type="InterPro" id="IPR036351">
    <property type="entry name" value="Ribosomal_eL32_sf"/>
</dbReference>
<dbReference type="Proteomes" id="UP000030693">
    <property type="component" value="Unassembled WGS sequence"/>
</dbReference>
<dbReference type="STRING" id="691883.A0A058Z5H0"/>
<dbReference type="InterPro" id="IPR001515">
    <property type="entry name" value="Ribosomal_eL32"/>
</dbReference>
<evidence type="ECO:0000313" key="5">
    <source>
        <dbReference type="Proteomes" id="UP000030693"/>
    </source>
</evidence>